<accession>A0A173GDX1</accession>
<sequence length="215" mass="24288">MDNLLERGRFLLENTAAAMTPYPYNIVFVTTPMDWDAVVTAMHANDPAVNIIKHKGQFTTQRDYQYVIYRDEHWYIAGANMGSLPYNHYYTGAMLGIAMDLGHEIIIDISNRIGNDATAAPAITAIMHDWFMVNWREAVCVTHDNYLAFIPDDDYLYLSNNKKILGQVIRAQEQLGSPLALTSALQRECQRLMNNQVVVAPTGWNATTYYSGGEV</sequence>
<evidence type="ECO:0000313" key="1">
    <source>
        <dbReference type="EMBL" id="ANH51688.2"/>
    </source>
</evidence>
<dbReference type="EMBL" id="KU886223">
    <property type="protein sequence ID" value="ANH51688.2"/>
    <property type="molecule type" value="Genomic_DNA"/>
</dbReference>
<protein>
    <submittedName>
        <fullName evidence="1">Uncharacterized protein</fullName>
    </submittedName>
</protein>
<gene>
    <name evidence="1" type="ORF">SIMMY50_229</name>
</gene>
<reference evidence="2" key="1">
    <citation type="submission" date="2016-03" db="EMBL/GenBank/DDBJ databases">
        <authorList>
            <person name="Sharma R."/>
            <person name="Simister A.R."/>
            <person name="Berg J.A."/>
            <person name="Jensen G.L."/>
            <person name="Keele B.R."/>
            <person name="Ward M.E.H."/>
            <person name="Breakwell D.P."/>
            <person name="Hope S."/>
            <person name="Grose J.H."/>
        </authorList>
    </citation>
    <scope>NUCLEOTIDE SEQUENCE [LARGE SCALE GENOMIC DNA]</scope>
</reference>
<dbReference type="Proteomes" id="UP000222975">
    <property type="component" value="Segment"/>
</dbReference>
<proteinExistence type="predicted"/>
<name>A0A173GDX1_9CAUD</name>
<keyword evidence="2" id="KW-1185">Reference proteome</keyword>
<organism evidence="1 2">
    <name type="scientific">Erwinia phage vB_EamM_Simmy50</name>
    <dbReference type="NCBI Taxonomy" id="1815988"/>
    <lineage>
        <taxon>Viruses</taxon>
        <taxon>Duplodnaviria</taxon>
        <taxon>Heunggongvirae</taxon>
        <taxon>Uroviricota</taxon>
        <taxon>Caudoviricetes</taxon>
        <taxon>Chimalliviridae</taxon>
        <taxon>Agricanvirus</taxon>
        <taxon>Agricanvirus simmy50</taxon>
    </lineage>
</organism>
<evidence type="ECO:0000313" key="2">
    <source>
        <dbReference type="Proteomes" id="UP000222975"/>
    </source>
</evidence>